<feature type="coiled-coil region" evidence="1">
    <location>
        <begin position="364"/>
        <end position="391"/>
    </location>
</feature>
<name>A0A031LLJ4_9CREN</name>
<keyword evidence="1" id="KW-0175">Coiled coil</keyword>
<keyword evidence="2" id="KW-0812">Transmembrane</keyword>
<keyword evidence="4" id="KW-1185">Reference proteome</keyword>
<feature type="transmembrane region" description="Helical" evidence="2">
    <location>
        <begin position="444"/>
        <end position="467"/>
    </location>
</feature>
<evidence type="ECO:0000313" key="4">
    <source>
        <dbReference type="Proteomes" id="UP000024332"/>
    </source>
</evidence>
<comment type="caution">
    <text evidence="3">The sequence shown here is derived from an EMBL/GenBank/DDBJ whole genome shotgun (WGS) entry which is preliminary data.</text>
</comment>
<keyword evidence="2" id="KW-1133">Transmembrane helix</keyword>
<evidence type="ECO:0000256" key="2">
    <source>
        <dbReference type="SAM" id="Phobius"/>
    </source>
</evidence>
<sequence>MKFIKYSFPILFLIMTMLVTSVMASTTVITVTTAAVYHPGQTVVVEGTAPPNVEVGISVFNPNDVLVYSTVVNSTSSGTYQAVLFTFPSAASSEYPYGTYTVKVGTSTGFTNSTTFEFEPLQSLITVEVFNPSNVAVQGANVYVNSTLVGTTNSSGELSFYEPSGTYDIMVVPPSPYVPESKVVTVVAPTPVTEKFVVQQEQLTMAITKVLAYNSSDYMIVDLTNVNIQTTPIYVVGNSTLWIYVNTFFEGKPVTNATVSLLVDGMTYSGVYNTSVGAYVIKVPIPNVPLEESYQIEAMYSGYTSNETGTLIMQYNQAYIIGSIEAKVSELQKEVAYMTSQITLLRSELVGNISQLNSNITLLRDELSGNVSELKSEISSLESNLSLVESELHGNVTALNSKITSLESTISTLNATISTLKGEIGSLTMKINNVNTKVSGLSTLTYAGLGLAIVGLIIAIVALVLVFRKVK</sequence>
<evidence type="ECO:0000256" key="1">
    <source>
        <dbReference type="SAM" id="Coils"/>
    </source>
</evidence>
<dbReference type="SUPFAM" id="SSF58100">
    <property type="entry name" value="Bacterial hemolysins"/>
    <property type="match status" value="1"/>
</dbReference>
<reference evidence="3 4" key="1">
    <citation type="submission" date="2014-03" db="EMBL/GenBank/DDBJ databases">
        <title>Draft genome sequence of the novel thermoacidophilic archaea Acidianus copahuensis ALE1 strain, isolated from Copahue volcanic area in Neuquen Argentina.</title>
        <authorList>
            <person name="Urbieta M.S."/>
            <person name="Rascovan N."/>
            <person name="Castro C."/>
            <person name="Revale S."/>
            <person name="Giaveno M.A."/>
            <person name="Vazquez M.P."/>
            <person name="Donati E.R."/>
        </authorList>
    </citation>
    <scope>NUCLEOTIDE SEQUENCE [LARGE SCALE GENOMIC DNA]</scope>
    <source>
        <strain evidence="3 4">ALE1</strain>
    </source>
</reference>
<evidence type="ECO:0000313" key="3">
    <source>
        <dbReference type="EMBL" id="EZQ04942.1"/>
    </source>
</evidence>
<dbReference type="EMBL" id="JFZT01000044">
    <property type="protein sequence ID" value="EZQ04942.1"/>
    <property type="molecule type" value="Genomic_DNA"/>
</dbReference>
<dbReference type="Gene3D" id="1.20.5.340">
    <property type="match status" value="2"/>
</dbReference>
<gene>
    <name evidence="3" type="ORF">CM19_07830</name>
</gene>
<dbReference type="Proteomes" id="UP000024332">
    <property type="component" value="Unassembled WGS sequence"/>
</dbReference>
<accession>A0A031LLJ4</accession>
<dbReference type="AlphaFoldDB" id="A0A031LLJ4"/>
<dbReference type="OrthoDB" id="34746at2157"/>
<proteinExistence type="predicted"/>
<evidence type="ECO:0008006" key="5">
    <source>
        <dbReference type="Google" id="ProtNLM"/>
    </source>
</evidence>
<organism evidence="3 4">
    <name type="scientific">Candidatus Acidianus copahuensis</name>
    <dbReference type="NCBI Taxonomy" id="1160895"/>
    <lineage>
        <taxon>Archaea</taxon>
        <taxon>Thermoproteota</taxon>
        <taxon>Thermoprotei</taxon>
        <taxon>Sulfolobales</taxon>
        <taxon>Sulfolobaceae</taxon>
        <taxon>Acidianus</taxon>
    </lineage>
</organism>
<dbReference type="RefSeq" id="WP_048099802.1">
    <property type="nucleotide sequence ID" value="NZ_JFZT01000044.1"/>
</dbReference>
<protein>
    <recommendedName>
        <fullName evidence="5">S-layer protein</fullName>
    </recommendedName>
</protein>
<keyword evidence="2" id="KW-0472">Membrane</keyword>